<dbReference type="Proteomes" id="UP001548713">
    <property type="component" value="Unassembled WGS sequence"/>
</dbReference>
<dbReference type="RefSeq" id="WP_353983751.1">
    <property type="nucleotide sequence ID" value="NZ_JBEWLY010000013.1"/>
</dbReference>
<name>A0ABV2D086_9SPHN</name>
<sequence length="59" mass="6882">MNTRFFLLLERQQKLDARLRLAQSLRDADPLEIARLHAGKRTLRQRLAQLMGRSAPRLA</sequence>
<accession>A0ABV2D086</accession>
<protein>
    <submittedName>
        <fullName evidence="1">DUF465 domain-containing protein</fullName>
    </submittedName>
</protein>
<organism evidence="1 2">
    <name type="scientific">Novosphingobium kalidii</name>
    <dbReference type="NCBI Taxonomy" id="3230299"/>
    <lineage>
        <taxon>Bacteria</taxon>
        <taxon>Pseudomonadati</taxon>
        <taxon>Pseudomonadota</taxon>
        <taxon>Alphaproteobacteria</taxon>
        <taxon>Sphingomonadales</taxon>
        <taxon>Sphingomonadaceae</taxon>
        <taxon>Novosphingobium</taxon>
    </lineage>
</organism>
<dbReference type="EMBL" id="JBEWLY010000013">
    <property type="protein sequence ID" value="MET1755281.1"/>
    <property type="molecule type" value="Genomic_DNA"/>
</dbReference>
<keyword evidence="2" id="KW-1185">Reference proteome</keyword>
<gene>
    <name evidence="1" type="ORF">ABVV53_07400</name>
</gene>
<evidence type="ECO:0000313" key="1">
    <source>
        <dbReference type="EMBL" id="MET1755281.1"/>
    </source>
</evidence>
<evidence type="ECO:0000313" key="2">
    <source>
        <dbReference type="Proteomes" id="UP001548713"/>
    </source>
</evidence>
<proteinExistence type="predicted"/>
<reference evidence="1 2" key="1">
    <citation type="submission" date="2024-07" db="EMBL/GenBank/DDBJ databases">
        <title>Novosphingobium kalidii RD2P27.</title>
        <authorList>
            <person name="Sun J.-Q."/>
        </authorList>
    </citation>
    <scope>NUCLEOTIDE SEQUENCE [LARGE SCALE GENOMIC DNA]</scope>
    <source>
        <strain evidence="1 2">RD2P27</strain>
    </source>
</reference>
<comment type="caution">
    <text evidence="1">The sequence shown here is derived from an EMBL/GenBank/DDBJ whole genome shotgun (WGS) entry which is preliminary data.</text>
</comment>